<evidence type="ECO:0000313" key="3">
    <source>
        <dbReference type="EMBL" id="NKI16546.1"/>
    </source>
</evidence>
<dbReference type="SUPFAM" id="SSF48264">
    <property type="entry name" value="Cytochrome P450"/>
    <property type="match status" value="1"/>
</dbReference>
<dbReference type="Pfam" id="PF00067">
    <property type="entry name" value="p450"/>
    <property type="match status" value="1"/>
</dbReference>
<dbReference type="CDD" id="cd11035">
    <property type="entry name" value="P450cam-like"/>
    <property type="match status" value="1"/>
</dbReference>
<proteinExistence type="inferred from homology"/>
<dbReference type="PANTHER" id="PTHR46696:SF6">
    <property type="entry name" value="P450, PUTATIVE (EUROFUNG)-RELATED"/>
    <property type="match status" value="1"/>
</dbReference>
<keyword evidence="2" id="KW-0408">Iron</keyword>
<evidence type="ECO:0000256" key="1">
    <source>
        <dbReference type="ARBA" id="ARBA00010617"/>
    </source>
</evidence>
<keyword evidence="2" id="KW-0349">Heme</keyword>
<organism evidence="3 4">
    <name type="scientific">Spongiibacter thalassae</name>
    <dbReference type="NCBI Taxonomy" id="2721624"/>
    <lineage>
        <taxon>Bacteria</taxon>
        <taxon>Pseudomonadati</taxon>
        <taxon>Pseudomonadota</taxon>
        <taxon>Gammaproteobacteria</taxon>
        <taxon>Cellvibrionales</taxon>
        <taxon>Spongiibacteraceae</taxon>
        <taxon>Spongiibacter</taxon>
    </lineage>
</organism>
<dbReference type="InterPro" id="IPR017972">
    <property type="entry name" value="Cyt_P450_CS"/>
</dbReference>
<dbReference type="InterPro" id="IPR036396">
    <property type="entry name" value="Cyt_P450_sf"/>
</dbReference>
<evidence type="ECO:0000313" key="4">
    <source>
        <dbReference type="Proteomes" id="UP000765845"/>
    </source>
</evidence>
<name>A0ABX1GC79_9GAMM</name>
<dbReference type="Gene3D" id="1.10.630.10">
    <property type="entry name" value="Cytochrome P450"/>
    <property type="match status" value="1"/>
</dbReference>
<accession>A0ABX1GC79</accession>
<reference evidence="3 4" key="1">
    <citation type="submission" date="2020-04" db="EMBL/GenBank/DDBJ databases">
        <authorList>
            <person name="Yoon J."/>
        </authorList>
    </citation>
    <scope>NUCLEOTIDE SEQUENCE [LARGE SCALE GENOMIC DNA]</scope>
    <source>
        <strain evidence="3 4">KMU-166</strain>
    </source>
</reference>
<keyword evidence="2" id="KW-0479">Metal-binding</keyword>
<protein>
    <submittedName>
        <fullName evidence="3">Cytochrome P450</fullName>
    </submittedName>
</protein>
<sequence length="407" mass="46282">MSDATPRAEYAAPDHVPANLIKSVDYNDDPALRVDPYRALAHLHDGPPIFWNPLNTRHGTPGTWDVPRASYMREILSDQDTFSSKNSAGFSALIGESWLMTPLEIDPPDHTFYRAFLNPLFSPIAVRKMDERIQARAQELIDGFKGRGECEFITEFARPFPIAIIMQLLGLPITELDIFIDWGQRLLHGSTMEIKAQAAAEIHDYLKRRIAEKRRNPQDDFISYICKTEVDSRRLDDGECMGICYLMFVGGLDTVASSLGFQFHHLATHPEHKKYLQDNPKKIPSAVDEYLRRFSSVMTARQVTRDIEFHGVAMKQGDWITLCQPTTSIDPLEYSNPMEVDFNRRQRHLAFSFGPHFCLGKHIAFRELNVALEKILFQMPELTLAPGSEVITHGGAVFGVAHLELQW</sequence>
<dbReference type="PANTHER" id="PTHR46696">
    <property type="entry name" value="P450, PUTATIVE (EUROFUNG)-RELATED"/>
    <property type="match status" value="1"/>
</dbReference>
<dbReference type="PRINTS" id="PR00359">
    <property type="entry name" value="BP450"/>
</dbReference>
<keyword evidence="2" id="KW-0503">Monooxygenase</keyword>
<keyword evidence="4" id="KW-1185">Reference proteome</keyword>
<dbReference type="Proteomes" id="UP000765845">
    <property type="component" value="Unassembled WGS sequence"/>
</dbReference>
<evidence type="ECO:0000256" key="2">
    <source>
        <dbReference type="RuleBase" id="RU000461"/>
    </source>
</evidence>
<keyword evidence="2" id="KW-0560">Oxidoreductase</keyword>
<dbReference type="RefSeq" id="WP_168449063.1">
    <property type="nucleotide sequence ID" value="NZ_JAAWWK010000001.1"/>
</dbReference>
<gene>
    <name evidence="3" type="ORF">HCU74_03825</name>
</gene>
<comment type="similarity">
    <text evidence="1 2">Belongs to the cytochrome P450 family.</text>
</comment>
<dbReference type="InterPro" id="IPR002397">
    <property type="entry name" value="Cyt_P450_B"/>
</dbReference>
<dbReference type="EMBL" id="JAAWWK010000001">
    <property type="protein sequence ID" value="NKI16546.1"/>
    <property type="molecule type" value="Genomic_DNA"/>
</dbReference>
<comment type="caution">
    <text evidence="3">The sequence shown here is derived from an EMBL/GenBank/DDBJ whole genome shotgun (WGS) entry which is preliminary data.</text>
</comment>
<dbReference type="InterPro" id="IPR001128">
    <property type="entry name" value="Cyt_P450"/>
</dbReference>
<dbReference type="PROSITE" id="PS00086">
    <property type="entry name" value="CYTOCHROME_P450"/>
    <property type="match status" value="1"/>
</dbReference>